<accession>A0A380L2P2</accession>
<comment type="caution">
    <text evidence="1">The sequence shown here is derived from an EMBL/GenBank/DDBJ whole genome shotgun (WGS) entry which is preliminary data.</text>
</comment>
<proteinExistence type="predicted"/>
<dbReference type="EMBL" id="UHFT01000001">
    <property type="protein sequence ID" value="SUN79656.1"/>
    <property type="molecule type" value="Genomic_DNA"/>
</dbReference>
<sequence>MKQNAGTAPPKWDSRKTLLVDMSRKSRHKVKWIRDYLSQILLVTDILMQNEDVLDYNRFQCI</sequence>
<organism evidence="1 2">
    <name type="scientific">Streptococcus milleri</name>
    <dbReference type="NCBI Taxonomy" id="33040"/>
    <lineage>
        <taxon>Bacteria</taxon>
        <taxon>Bacillati</taxon>
        <taxon>Bacillota</taxon>
        <taxon>Bacilli</taxon>
        <taxon>Lactobacillales</taxon>
        <taxon>Streptococcaceae</taxon>
        <taxon>Streptococcus</taxon>
    </lineage>
</organism>
<dbReference type="Proteomes" id="UP000255236">
    <property type="component" value="Unassembled WGS sequence"/>
</dbReference>
<gene>
    <name evidence="1" type="ORF">NCTC11063_00368</name>
</gene>
<evidence type="ECO:0000313" key="1">
    <source>
        <dbReference type="EMBL" id="SUN79656.1"/>
    </source>
</evidence>
<dbReference type="AlphaFoldDB" id="A0A380L2P2"/>
<keyword evidence="2" id="KW-1185">Reference proteome</keyword>
<evidence type="ECO:0000313" key="2">
    <source>
        <dbReference type="Proteomes" id="UP000255236"/>
    </source>
</evidence>
<name>A0A380L2P2_9STRE</name>
<reference evidence="1" key="1">
    <citation type="submission" date="2018-06" db="EMBL/GenBank/DDBJ databases">
        <authorList>
            <consortium name="Pathogen Informatics"/>
            <person name="Doyle S."/>
        </authorList>
    </citation>
    <scope>NUCLEOTIDE SEQUENCE [LARGE SCALE GENOMIC DNA]</scope>
    <source>
        <strain evidence="1">NCTC11063</strain>
    </source>
</reference>
<protein>
    <submittedName>
        <fullName evidence="1">Uncharacterized protein</fullName>
    </submittedName>
</protein>